<evidence type="ECO:0000313" key="3">
    <source>
        <dbReference type="Proteomes" id="UP000094025"/>
    </source>
</evidence>
<proteinExistence type="predicted"/>
<name>A0A178XTN8_9HYPH</name>
<reference evidence="2 3" key="1">
    <citation type="journal article" date="2016" name="Int. J. Syst. Evol. Microbiol.">
        <title>Ensifer glycinis sp. nov., an novel rhizobial species associated with Glycine spp.</title>
        <authorList>
            <person name="Yan H."/>
            <person name="Yan J."/>
            <person name="Sui X.H."/>
            <person name="Wang E.T."/>
            <person name="Chen W.X."/>
            <person name="Zhang X.X."/>
            <person name="Chen W.F."/>
        </authorList>
    </citation>
    <scope>NUCLEOTIDE SEQUENCE [LARGE SCALE GENOMIC DNA]</scope>
    <source>
        <strain evidence="2 3">CCBAU 23380</strain>
    </source>
</reference>
<evidence type="ECO:0000313" key="2">
    <source>
        <dbReference type="EMBL" id="OAP38526.1"/>
    </source>
</evidence>
<protein>
    <submittedName>
        <fullName evidence="2">Uncharacterized protein</fullName>
    </submittedName>
</protein>
<keyword evidence="3" id="KW-1185">Reference proteome</keyword>
<dbReference type="Proteomes" id="UP000094025">
    <property type="component" value="Unassembled WGS sequence"/>
</dbReference>
<evidence type="ECO:0000256" key="1">
    <source>
        <dbReference type="SAM" id="MobiDB-lite"/>
    </source>
</evidence>
<comment type="caution">
    <text evidence="2">The sequence shown here is derived from an EMBL/GenBank/DDBJ whole genome shotgun (WGS) entry which is preliminary data.</text>
</comment>
<feature type="compositionally biased region" description="Basic and acidic residues" evidence="1">
    <location>
        <begin position="1"/>
        <end position="27"/>
    </location>
</feature>
<accession>A0A178XTN8</accession>
<gene>
    <name evidence="2" type="ORF">AU381_23505</name>
</gene>
<sequence>MRHARSIDLDPRRHAIDPEKGIGHLRGDWNTSVEQGKPGQSFGDCRLDAFTCAKALTFLPAPAQVMGSTTPLRW</sequence>
<feature type="region of interest" description="Disordered" evidence="1">
    <location>
        <begin position="1"/>
        <end position="35"/>
    </location>
</feature>
<dbReference type="EMBL" id="LPUX01000061">
    <property type="protein sequence ID" value="OAP38526.1"/>
    <property type="molecule type" value="Genomic_DNA"/>
</dbReference>
<organism evidence="2 3">
    <name type="scientific">Sinorhizobium glycinis</name>
    <dbReference type="NCBI Taxonomy" id="1472378"/>
    <lineage>
        <taxon>Bacteria</taxon>
        <taxon>Pseudomonadati</taxon>
        <taxon>Pseudomonadota</taxon>
        <taxon>Alphaproteobacteria</taxon>
        <taxon>Hyphomicrobiales</taxon>
        <taxon>Rhizobiaceae</taxon>
        <taxon>Sinorhizobium/Ensifer group</taxon>
        <taxon>Sinorhizobium</taxon>
    </lineage>
</organism>
<dbReference type="AlphaFoldDB" id="A0A178XTN8"/>